<evidence type="ECO:0000313" key="2">
    <source>
        <dbReference type="Proteomes" id="UP000031675"/>
    </source>
</evidence>
<dbReference type="STRING" id="183763.LP52_08765"/>
<sequence length="649" mass="70402">MSTVTATGTERAAEPAAPVERLRALHRGGELARSFPAATDLLRRIPIAELDTVARLFGGLDADEVAEHHPATPAVRVDVCANGTAAELIPLLGAHLARSGMSMRAHSAPYTRDHTRVPWSEPPAEDEGPRLRLLLLDAHAVVEELAVPWDVAAVETALGDLLGRIEALAAAQRAAAGSTLVLNTLPLPARLVDQLVDIGSRTRLGIAWREFNTGLLRIAEAEPGTVAVDTAPILAETGPLYDDRLACYARVHLGTEFLSGYAREVAATVRALSGRARKALALDLDGTLWGGVLGEDGPEGIEVAGGSRGVAYQEFQRVLAQLGAQGVLLTVCSRNETEPVERALSDHPEMALRREDFVALAANRRPKPDNVAEIARLLGLGRDAFVFVDDTATEAGAMRDLLPEVGVVHVAGDPALHPRRLLEEAWFRTLETTEEDRTRRERYRGEARREELRQASGSTVDYLRHLGVEVELLRPAPEAVARLAQLTQRTNQFNLTTERLGADEVRDRLAAPDHWVVAVRSRDRFGEHGVVGAVFARREEDRLTVDNMLLSCRVFDRGIETACLRALLVEAREQGCTEVVGRYRPSPRNGRFAALYTDHGFTERNPGGTADGGAGTRVFAHRLTAAQGCGPDALPDHPDHIRLLSPSRG</sequence>
<dbReference type="InterPro" id="IPR010033">
    <property type="entry name" value="HAD_SF_ppase_IIIC"/>
</dbReference>
<evidence type="ECO:0000313" key="1">
    <source>
        <dbReference type="EMBL" id="KIH99208.1"/>
    </source>
</evidence>
<dbReference type="InterPro" id="IPR010037">
    <property type="entry name" value="FkbH_domain"/>
</dbReference>
<dbReference type="AlphaFoldDB" id="A0A0C2G7C8"/>
<accession>A0A0C2G7C8</accession>
<dbReference type="InterPro" id="IPR036514">
    <property type="entry name" value="SGNH_hydro_sf"/>
</dbReference>
<name>A0A0C2G7C8_9ACTN</name>
<dbReference type="Gene3D" id="3.40.50.1110">
    <property type="entry name" value="SGNH hydrolase"/>
    <property type="match status" value="1"/>
</dbReference>
<dbReference type="NCBIfam" id="TIGR01681">
    <property type="entry name" value="HAD-SF-IIIC"/>
    <property type="match status" value="1"/>
</dbReference>
<protein>
    <recommendedName>
        <fullName evidence="3">Methoxymalonyl-ACP biosynthesis protein FkbH</fullName>
    </recommendedName>
</protein>
<dbReference type="Gene3D" id="3.40.630.30">
    <property type="match status" value="1"/>
</dbReference>
<evidence type="ECO:0008006" key="3">
    <source>
        <dbReference type="Google" id="ProtNLM"/>
    </source>
</evidence>
<organism evidence="1 2">
    <name type="scientific">Streptomonospora alba</name>
    <dbReference type="NCBI Taxonomy" id="183763"/>
    <lineage>
        <taxon>Bacteria</taxon>
        <taxon>Bacillati</taxon>
        <taxon>Actinomycetota</taxon>
        <taxon>Actinomycetes</taxon>
        <taxon>Streptosporangiales</taxon>
        <taxon>Nocardiopsidaceae</taxon>
        <taxon>Streptomonospora</taxon>
    </lineage>
</organism>
<dbReference type="EMBL" id="JROO01000014">
    <property type="protein sequence ID" value="KIH99208.1"/>
    <property type="molecule type" value="Genomic_DNA"/>
</dbReference>
<proteinExistence type="predicted"/>
<dbReference type="InterPro" id="IPR023214">
    <property type="entry name" value="HAD_sf"/>
</dbReference>
<dbReference type="SUPFAM" id="SSF56784">
    <property type="entry name" value="HAD-like"/>
    <property type="match status" value="1"/>
</dbReference>
<comment type="caution">
    <text evidence="1">The sequence shown here is derived from an EMBL/GenBank/DDBJ whole genome shotgun (WGS) entry which is preliminary data.</text>
</comment>
<dbReference type="InterPro" id="IPR016181">
    <property type="entry name" value="Acyl_CoA_acyltransferase"/>
</dbReference>
<dbReference type="InterPro" id="IPR036412">
    <property type="entry name" value="HAD-like_sf"/>
</dbReference>
<dbReference type="SUPFAM" id="SSF55729">
    <property type="entry name" value="Acyl-CoA N-acyltransferases (Nat)"/>
    <property type="match status" value="1"/>
</dbReference>
<dbReference type="Proteomes" id="UP000031675">
    <property type="component" value="Unassembled WGS sequence"/>
</dbReference>
<reference evidence="2" key="1">
    <citation type="journal article" date="2015" name="Chem. Biol.">
        <title>Structure, bioactivity, and resistance mechanism of streptomonomicin, an unusual lasso Peptide from an understudied halophilic actinomycete.</title>
        <authorList>
            <person name="Metelev M."/>
            <person name="Tietz J.I."/>
            <person name="Melby J.O."/>
            <person name="Blair P.M."/>
            <person name="Zhu L."/>
            <person name="Livnat I."/>
            <person name="Severinov K."/>
            <person name="Mitchell D.A."/>
        </authorList>
    </citation>
    <scope>NUCLEOTIDE SEQUENCE [LARGE SCALE GENOMIC DNA]</scope>
    <source>
        <strain evidence="2">YIM 90003</strain>
    </source>
</reference>
<dbReference type="Gene3D" id="3.40.50.1000">
    <property type="entry name" value="HAD superfamily/HAD-like"/>
    <property type="match status" value="1"/>
</dbReference>
<keyword evidence="2" id="KW-1185">Reference proteome</keyword>
<dbReference type="NCBIfam" id="TIGR01686">
    <property type="entry name" value="FkbH"/>
    <property type="match status" value="1"/>
</dbReference>
<gene>
    <name evidence="1" type="ORF">LP52_08765</name>
</gene>